<evidence type="ECO:0000313" key="2">
    <source>
        <dbReference type="Proteomes" id="UP001295794"/>
    </source>
</evidence>
<evidence type="ECO:0000313" key="1">
    <source>
        <dbReference type="EMBL" id="CAK5279230.1"/>
    </source>
</evidence>
<sequence length="72" mass="8200">ETVSSSLLDWKAEYILPPLHRLVTVIWLRISHDSYRLEHGKDAPIQGFQHPADPSLTHSVLPCASQRWTARA</sequence>
<proteinExistence type="predicted"/>
<name>A0AAD2HQI1_9AGAR</name>
<dbReference type="EMBL" id="CAVNYO010000435">
    <property type="protein sequence ID" value="CAK5279230.1"/>
    <property type="molecule type" value="Genomic_DNA"/>
</dbReference>
<reference evidence="1" key="1">
    <citation type="submission" date="2023-11" db="EMBL/GenBank/DDBJ databases">
        <authorList>
            <person name="De Vega J J."/>
            <person name="De Vega J J."/>
        </authorList>
    </citation>
    <scope>NUCLEOTIDE SEQUENCE</scope>
</reference>
<dbReference type="Proteomes" id="UP001295794">
    <property type="component" value="Unassembled WGS sequence"/>
</dbReference>
<keyword evidence="2" id="KW-1185">Reference proteome</keyword>
<gene>
    <name evidence="1" type="ORF">MYCIT1_LOCUS29111</name>
</gene>
<feature type="non-terminal residue" evidence="1">
    <location>
        <position position="1"/>
    </location>
</feature>
<accession>A0AAD2HQI1</accession>
<protein>
    <submittedName>
        <fullName evidence="1">Uncharacterized protein</fullName>
    </submittedName>
</protein>
<dbReference type="AlphaFoldDB" id="A0AAD2HQI1"/>
<feature type="non-terminal residue" evidence="1">
    <location>
        <position position="72"/>
    </location>
</feature>
<organism evidence="1 2">
    <name type="scientific">Mycena citricolor</name>
    <dbReference type="NCBI Taxonomy" id="2018698"/>
    <lineage>
        <taxon>Eukaryota</taxon>
        <taxon>Fungi</taxon>
        <taxon>Dikarya</taxon>
        <taxon>Basidiomycota</taxon>
        <taxon>Agaricomycotina</taxon>
        <taxon>Agaricomycetes</taxon>
        <taxon>Agaricomycetidae</taxon>
        <taxon>Agaricales</taxon>
        <taxon>Marasmiineae</taxon>
        <taxon>Mycenaceae</taxon>
        <taxon>Mycena</taxon>
    </lineage>
</organism>
<comment type="caution">
    <text evidence="1">The sequence shown here is derived from an EMBL/GenBank/DDBJ whole genome shotgun (WGS) entry which is preliminary data.</text>
</comment>